<accession>A0ABS6B5H6</accession>
<dbReference type="PANTHER" id="PTHR30055">
    <property type="entry name" value="HTH-TYPE TRANSCRIPTIONAL REGULATOR RUTR"/>
    <property type="match status" value="1"/>
</dbReference>
<dbReference type="EMBL" id="JAHKNI010000004">
    <property type="protein sequence ID" value="MBU3062596.1"/>
    <property type="molecule type" value="Genomic_DNA"/>
</dbReference>
<evidence type="ECO:0000256" key="2">
    <source>
        <dbReference type="ARBA" id="ARBA00023125"/>
    </source>
</evidence>
<dbReference type="SUPFAM" id="SSF46689">
    <property type="entry name" value="Homeodomain-like"/>
    <property type="match status" value="1"/>
</dbReference>
<sequence length="192" mass="21832">MPRWELGSEDRLKRAALELFDEKGFEDTSVVQIAKRAGVTTRTFFRYFSDKRDVLFAESDQLRAALVEVIRQAPDVGNPLHVVIGTLVEFDWESLGRDVQRRRQAVISANPELLERDLIKHDDIARAFTDALRQRGIETDIARLAARVGIPVFFAAYEQWLEAGNDVELGSITEKLMSDLESLVPNHGRPIR</sequence>
<evidence type="ECO:0000256" key="4">
    <source>
        <dbReference type="PROSITE-ProRule" id="PRU00335"/>
    </source>
</evidence>
<comment type="caution">
    <text evidence="7">The sequence shown here is derived from an EMBL/GenBank/DDBJ whole genome shotgun (WGS) entry which is preliminary data.</text>
</comment>
<dbReference type="PRINTS" id="PR00455">
    <property type="entry name" value="HTHTETR"/>
</dbReference>
<keyword evidence="1" id="KW-0805">Transcription regulation</keyword>
<keyword evidence="8" id="KW-1185">Reference proteome</keyword>
<dbReference type="PROSITE" id="PS01081">
    <property type="entry name" value="HTH_TETR_1"/>
    <property type="match status" value="1"/>
</dbReference>
<dbReference type="InterPro" id="IPR050109">
    <property type="entry name" value="HTH-type_TetR-like_transc_reg"/>
</dbReference>
<feature type="DNA-binding region" description="H-T-H motif" evidence="4">
    <location>
        <begin position="29"/>
        <end position="48"/>
    </location>
</feature>
<dbReference type="Gene3D" id="1.10.357.10">
    <property type="entry name" value="Tetracycline Repressor, domain 2"/>
    <property type="match status" value="1"/>
</dbReference>
<evidence type="ECO:0000256" key="3">
    <source>
        <dbReference type="ARBA" id="ARBA00023163"/>
    </source>
</evidence>
<evidence type="ECO:0000259" key="5">
    <source>
        <dbReference type="PROSITE" id="PS50977"/>
    </source>
</evidence>
<name>A0ABS6B5H6_9NOCA</name>
<dbReference type="RefSeq" id="WP_215917512.1">
    <property type="nucleotide sequence ID" value="NZ_JAHKNI010000004.1"/>
</dbReference>
<dbReference type="InterPro" id="IPR001647">
    <property type="entry name" value="HTH_TetR"/>
</dbReference>
<dbReference type="PROSITE" id="PS50977">
    <property type="entry name" value="HTH_TETR_2"/>
    <property type="match status" value="1"/>
</dbReference>
<reference evidence="7 8" key="1">
    <citation type="submission" date="2021-06" db="EMBL/GenBank/DDBJ databases">
        <title>Actinomycetes sequencing.</title>
        <authorList>
            <person name="Shan Q."/>
        </authorList>
    </citation>
    <scope>NUCLEOTIDE SEQUENCE [LARGE SCALE GENOMIC DNA]</scope>
    <source>
        <strain evidence="7 8">NEAU-G5</strain>
    </source>
</reference>
<evidence type="ECO:0000313" key="6">
    <source>
        <dbReference type="EMBL" id="MBU3062596.1"/>
    </source>
</evidence>
<keyword evidence="3" id="KW-0804">Transcription</keyword>
<dbReference type="Pfam" id="PF00440">
    <property type="entry name" value="TetR_N"/>
    <property type="match status" value="1"/>
</dbReference>
<dbReference type="Proteomes" id="UP000733379">
    <property type="component" value="Unassembled WGS sequence"/>
</dbReference>
<dbReference type="EMBL" id="JAHKNI010000011">
    <property type="protein sequence ID" value="MBU3065570.1"/>
    <property type="molecule type" value="Genomic_DNA"/>
</dbReference>
<feature type="domain" description="HTH tetR-type" evidence="5">
    <location>
        <begin position="6"/>
        <end position="66"/>
    </location>
</feature>
<protein>
    <submittedName>
        <fullName evidence="7">TetR family transcriptional regulator</fullName>
    </submittedName>
</protein>
<evidence type="ECO:0000313" key="8">
    <source>
        <dbReference type="Proteomes" id="UP000733379"/>
    </source>
</evidence>
<evidence type="ECO:0000313" key="7">
    <source>
        <dbReference type="EMBL" id="MBU3065570.1"/>
    </source>
</evidence>
<organism evidence="7 8">
    <name type="scientific">Nocardia albiluteola</name>
    <dbReference type="NCBI Taxonomy" id="2842303"/>
    <lineage>
        <taxon>Bacteria</taxon>
        <taxon>Bacillati</taxon>
        <taxon>Actinomycetota</taxon>
        <taxon>Actinomycetes</taxon>
        <taxon>Mycobacteriales</taxon>
        <taxon>Nocardiaceae</taxon>
        <taxon>Nocardia</taxon>
    </lineage>
</organism>
<keyword evidence="2 4" id="KW-0238">DNA-binding</keyword>
<dbReference type="InterPro" id="IPR023772">
    <property type="entry name" value="DNA-bd_HTH_TetR-type_CS"/>
</dbReference>
<evidence type="ECO:0000256" key="1">
    <source>
        <dbReference type="ARBA" id="ARBA00023015"/>
    </source>
</evidence>
<dbReference type="PANTHER" id="PTHR30055:SF238">
    <property type="entry name" value="MYCOFACTOCIN BIOSYNTHESIS TRANSCRIPTIONAL REGULATOR MFTR-RELATED"/>
    <property type="match status" value="1"/>
</dbReference>
<dbReference type="InterPro" id="IPR009057">
    <property type="entry name" value="Homeodomain-like_sf"/>
</dbReference>
<proteinExistence type="predicted"/>
<gene>
    <name evidence="6" type="ORF">KO481_13820</name>
    <name evidence="7" type="ORF">KO481_29090</name>
</gene>